<organism evidence="1 2">
    <name type="scientific">Mycena albidolilacea</name>
    <dbReference type="NCBI Taxonomy" id="1033008"/>
    <lineage>
        <taxon>Eukaryota</taxon>
        <taxon>Fungi</taxon>
        <taxon>Dikarya</taxon>
        <taxon>Basidiomycota</taxon>
        <taxon>Agaricomycotina</taxon>
        <taxon>Agaricomycetes</taxon>
        <taxon>Agaricomycetidae</taxon>
        <taxon>Agaricales</taxon>
        <taxon>Marasmiineae</taxon>
        <taxon>Mycenaceae</taxon>
        <taxon>Mycena</taxon>
    </lineage>
</organism>
<reference evidence="1" key="1">
    <citation type="submission" date="2023-03" db="EMBL/GenBank/DDBJ databases">
        <title>Massive genome expansion in bonnet fungi (Mycena s.s.) driven by repeated elements and novel gene families across ecological guilds.</title>
        <authorList>
            <consortium name="Lawrence Berkeley National Laboratory"/>
            <person name="Harder C.B."/>
            <person name="Miyauchi S."/>
            <person name="Viragh M."/>
            <person name="Kuo A."/>
            <person name="Thoen E."/>
            <person name="Andreopoulos B."/>
            <person name="Lu D."/>
            <person name="Skrede I."/>
            <person name="Drula E."/>
            <person name="Henrissat B."/>
            <person name="Morin E."/>
            <person name="Kohler A."/>
            <person name="Barry K."/>
            <person name="LaButti K."/>
            <person name="Morin E."/>
            <person name="Salamov A."/>
            <person name="Lipzen A."/>
            <person name="Mereny Z."/>
            <person name="Hegedus B."/>
            <person name="Baldrian P."/>
            <person name="Stursova M."/>
            <person name="Weitz H."/>
            <person name="Taylor A."/>
            <person name="Grigoriev I.V."/>
            <person name="Nagy L.G."/>
            <person name="Martin F."/>
            <person name="Kauserud H."/>
        </authorList>
    </citation>
    <scope>NUCLEOTIDE SEQUENCE</scope>
    <source>
        <strain evidence="1">CBHHK002</strain>
    </source>
</reference>
<protein>
    <submittedName>
        <fullName evidence="1">Uncharacterized protein</fullName>
    </submittedName>
</protein>
<dbReference type="AlphaFoldDB" id="A0AAD6Z5N8"/>
<keyword evidence="2" id="KW-1185">Reference proteome</keyword>
<gene>
    <name evidence="1" type="ORF">DFH08DRAFT_487129</name>
</gene>
<sequence>MLDIRIAIRTPRYDVPLYSTLVVLFSFSAPRYALLSSWVPASSRIPSVQSEALGGGGKVDVWRGRMGAVGEEGGPRERDSATCRKEAPEGALRMLQCVVGVPCGTVVPAPWHHPVPRQTAFFPGRELGRISFRILFSQTLAPPHLISFRLDSTRPLPHIVSVSCPLLSLSLDPHLHALPRASTPPLSPPNLCPPAHST</sequence>
<evidence type="ECO:0000313" key="1">
    <source>
        <dbReference type="EMBL" id="KAJ7309180.1"/>
    </source>
</evidence>
<accession>A0AAD6Z5N8</accession>
<evidence type="ECO:0000313" key="2">
    <source>
        <dbReference type="Proteomes" id="UP001218218"/>
    </source>
</evidence>
<comment type="caution">
    <text evidence="1">The sequence shown here is derived from an EMBL/GenBank/DDBJ whole genome shotgun (WGS) entry which is preliminary data.</text>
</comment>
<dbReference type="EMBL" id="JARIHO010000083">
    <property type="protein sequence ID" value="KAJ7309180.1"/>
    <property type="molecule type" value="Genomic_DNA"/>
</dbReference>
<name>A0AAD6Z5N8_9AGAR</name>
<dbReference type="Proteomes" id="UP001218218">
    <property type="component" value="Unassembled WGS sequence"/>
</dbReference>
<proteinExistence type="predicted"/>